<comment type="caution">
    <text evidence="1">The sequence shown here is derived from an EMBL/GenBank/DDBJ whole genome shotgun (WGS) entry which is preliminary data.</text>
</comment>
<proteinExistence type="predicted"/>
<dbReference type="AlphaFoldDB" id="A0A645GNG2"/>
<accession>A0A645GNG2</accession>
<evidence type="ECO:0000313" key="1">
    <source>
        <dbReference type="EMBL" id="MPN27720.1"/>
    </source>
</evidence>
<organism evidence="1">
    <name type="scientific">bioreactor metagenome</name>
    <dbReference type="NCBI Taxonomy" id="1076179"/>
    <lineage>
        <taxon>unclassified sequences</taxon>
        <taxon>metagenomes</taxon>
        <taxon>ecological metagenomes</taxon>
    </lineage>
</organism>
<dbReference type="GO" id="GO:0003677">
    <property type="term" value="F:DNA binding"/>
    <property type="evidence" value="ECO:0007669"/>
    <property type="project" value="InterPro"/>
</dbReference>
<name>A0A645GNG2_9ZZZZ</name>
<gene>
    <name evidence="1" type="ORF">SDC9_175154</name>
</gene>
<evidence type="ECO:0008006" key="2">
    <source>
        <dbReference type="Google" id="ProtNLM"/>
    </source>
</evidence>
<sequence length="47" mass="5736">MEVNATDYVKLQDLMDEKKSTEEQLEEKMNRWIYLNDLAEQIENQMK</sequence>
<reference evidence="1" key="1">
    <citation type="submission" date="2019-08" db="EMBL/GenBank/DDBJ databases">
        <authorList>
            <person name="Kucharzyk K."/>
            <person name="Murdoch R.W."/>
            <person name="Higgins S."/>
            <person name="Loffler F."/>
        </authorList>
    </citation>
    <scope>NUCLEOTIDE SEQUENCE</scope>
</reference>
<protein>
    <recommendedName>
        <fullName evidence="2">ABC transporter Uup C-terminal domain-containing protein</fullName>
    </recommendedName>
</protein>
<dbReference type="EMBL" id="VSSQ01077710">
    <property type="protein sequence ID" value="MPN27720.1"/>
    <property type="molecule type" value="Genomic_DNA"/>
</dbReference>